<dbReference type="AlphaFoldDB" id="A0A345ZR30"/>
<dbReference type="RefSeq" id="WP_115688005.1">
    <property type="nucleotide sequence ID" value="NZ_CP031417.1"/>
</dbReference>
<protein>
    <submittedName>
        <fullName evidence="4">Hydantoinase</fullName>
    </submittedName>
</protein>
<evidence type="ECO:0000313" key="5">
    <source>
        <dbReference type="Proteomes" id="UP000254889"/>
    </source>
</evidence>
<proteinExistence type="predicted"/>
<name>A0A345ZR30_9HYPH</name>
<dbReference type="PANTHER" id="PTHR11647">
    <property type="entry name" value="HYDRANTOINASE/DIHYDROPYRIMIDINASE FAMILY MEMBER"/>
    <property type="match status" value="1"/>
</dbReference>
<organism evidence="4 5">
    <name type="scientific">Pseudolabrys taiwanensis</name>
    <dbReference type="NCBI Taxonomy" id="331696"/>
    <lineage>
        <taxon>Bacteria</taxon>
        <taxon>Pseudomonadati</taxon>
        <taxon>Pseudomonadota</taxon>
        <taxon>Alphaproteobacteria</taxon>
        <taxon>Hyphomicrobiales</taxon>
        <taxon>Xanthobacteraceae</taxon>
        <taxon>Pseudolabrys</taxon>
    </lineage>
</organism>
<dbReference type="EMBL" id="CP031417">
    <property type="protein sequence ID" value="AXK79377.1"/>
    <property type="molecule type" value="Genomic_DNA"/>
</dbReference>
<dbReference type="InterPro" id="IPR050378">
    <property type="entry name" value="Metallo-dep_Hydrolases_sf"/>
</dbReference>
<dbReference type="GO" id="GO:0005829">
    <property type="term" value="C:cytosol"/>
    <property type="evidence" value="ECO:0007669"/>
    <property type="project" value="TreeGrafter"/>
</dbReference>
<dbReference type="InterPro" id="IPR011059">
    <property type="entry name" value="Metal-dep_hydrolase_composite"/>
</dbReference>
<dbReference type="OrthoDB" id="9775759at2"/>
<keyword evidence="5" id="KW-1185">Reference proteome</keyword>
<dbReference type="SUPFAM" id="SSF51338">
    <property type="entry name" value="Composite domain of metallo-dependent hydrolases"/>
    <property type="match status" value="1"/>
</dbReference>
<gene>
    <name evidence="4" type="ORF">DW352_01910</name>
</gene>
<dbReference type="InterPro" id="IPR032466">
    <property type="entry name" value="Metal_Hydrolase"/>
</dbReference>
<dbReference type="Pfam" id="PF01979">
    <property type="entry name" value="Amidohydro_1"/>
    <property type="match status" value="1"/>
</dbReference>
<feature type="region of interest" description="Disordered" evidence="2">
    <location>
        <begin position="307"/>
        <end position="337"/>
    </location>
</feature>
<dbReference type="KEGG" id="ptaw:DW352_01910"/>
<dbReference type="Proteomes" id="UP000254889">
    <property type="component" value="Chromosome"/>
</dbReference>
<accession>A0A345ZR30</accession>
<dbReference type="InterPro" id="IPR006680">
    <property type="entry name" value="Amidohydro-rel"/>
</dbReference>
<evidence type="ECO:0000313" key="4">
    <source>
        <dbReference type="EMBL" id="AXK79377.1"/>
    </source>
</evidence>
<dbReference type="Gene3D" id="3.20.20.140">
    <property type="entry name" value="Metal-dependent hydrolases"/>
    <property type="match status" value="1"/>
</dbReference>
<evidence type="ECO:0000259" key="3">
    <source>
        <dbReference type="Pfam" id="PF01979"/>
    </source>
</evidence>
<reference evidence="4 5" key="1">
    <citation type="submission" date="2018-07" db="EMBL/GenBank/DDBJ databases">
        <authorList>
            <person name="Quirk P.G."/>
            <person name="Krulwich T.A."/>
        </authorList>
    </citation>
    <scope>NUCLEOTIDE SEQUENCE [LARGE SCALE GENOMIC DNA]</scope>
    <source>
        <strain evidence="4 5">CC-BB4</strain>
    </source>
</reference>
<dbReference type="SUPFAM" id="SSF51556">
    <property type="entry name" value="Metallo-dependent hydrolases"/>
    <property type="match status" value="1"/>
</dbReference>
<sequence>MTEHDLVVRNGTLVIPGIGRVAADVGILGDRIVTLGTSLSGKEVYDATGKVVLPGIFDPHVHIGNELSFEEEAESETRAAILGGVTTIGIFIRSLEDSYFQHLPAFRAAMDERAYVDSIFHPQIFTDQQIDEMPAYTRDYGIRSYKFYMSGMPGIVKSVGDDVLLRGFRQVASIGADVIACVHCETGALVARAREELQKNRPQGTLADWEDAHPADAEALAIRTAAYLAKIAGVHLYVVHVSSKQGIAAVKLARADGTALTAETITPFLGISSDDANGFLAKMVPPVRTPEHRAALWAAVRDGTLDTVGTDNTSRRRASKNPQGGLHGARPGHPSLGTHLPVLLHHGRLHDIPLERLVDMATRKPAQTYGLYPRKGTIAPGSDADLVIVDLDLEKVVEPSALRGMSDFSPFEGRLLRGWPVATIKGGRIVARDGDIVAPPSGRYLTRTAP</sequence>
<feature type="domain" description="Amidohydrolase-related" evidence="3">
    <location>
        <begin position="51"/>
        <end position="430"/>
    </location>
</feature>
<evidence type="ECO:0000256" key="2">
    <source>
        <dbReference type="SAM" id="MobiDB-lite"/>
    </source>
</evidence>
<dbReference type="GO" id="GO:0016812">
    <property type="term" value="F:hydrolase activity, acting on carbon-nitrogen (but not peptide) bonds, in cyclic amides"/>
    <property type="evidence" value="ECO:0007669"/>
    <property type="project" value="TreeGrafter"/>
</dbReference>
<dbReference type="Gene3D" id="2.30.40.10">
    <property type="entry name" value="Urease, subunit C, domain 1"/>
    <property type="match status" value="1"/>
</dbReference>
<dbReference type="PANTHER" id="PTHR11647:SF1">
    <property type="entry name" value="COLLAPSIN RESPONSE MEDIATOR PROTEIN"/>
    <property type="match status" value="1"/>
</dbReference>
<evidence type="ECO:0000256" key="1">
    <source>
        <dbReference type="ARBA" id="ARBA00001947"/>
    </source>
</evidence>
<comment type="cofactor">
    <cofactor evidence="1">
        <name>Zn(2+)</name>
        <dbReference type="ChEBI" id="CHEBI:29105"/>
    </cofactor>
</comment>